<dbReference type="EMBL" id="CP017756">
    <property type="protein sequence ID" value="AOZ11180.1"/>
    <property type="molecule type" value="Genomic_DNA"/>
</dbReference>
<dbReference type="Pfam" id="PF00436">
    <property type="entry name" value="SSB"/>
    <property type="match status" value="1"/>
</dbReference>
<evidence type="ECO:0000313" key="6">
    <source>
        <dbReference type="Proteomes" id="UP000177515"/>
    </source>
</evidence>
<dbReference type="Proteomes" id="UP000177515">
    <property type="component" value="Plasmid unnamed1"/>
</dbReference>
<dbReference type="NCBIfam" id="TIGR00621">
    <property type="entry name" value="ssb"/>
    <property type="match status" value="1"/>
</dbReference>
<evidence type="ECO:0000256" key="1">
    <source>
        <dbReference type="ARBA" id="ARBA00023125"/>
    </source>
</evidence>
<gene>
    <name evidence="5" type="ORF">BKK80_35090</name>
</gene>
<proteinExistence type="inferred from homology"/>
<comment type="subunit">
    <text evidence="2">Homotetramer.</text>
</comment>
<dbReference type="RefSeq" id="WP_071073809.1">
    <property type="nucleotide sequence ID" value="NZ_CP017756.1"/>
</dbReference>
<dbReference type="Gene3D" id="2.40.50.140">
    <property type="entry name" value="Nucleic acid-binding proteins"/>
    <property type="match status" value="1"/>
</dbReference>
<feature type="region of interest" description="Disordered" evidence="4">
    <location>
        <begin position="104"/>
        <end position="149"/>
    </location>
</feature>
<dbReference type="PANTHER" id="PTHR10302">
    <property type="entry name" value="SINGLE-STRANDED DNA-BINDING PROTEIN"/>
    <property type="match status" value="1"/>
</dbReference>
<name>A0ABN4TYZ8_9BURK</name>
<organism evidence="5 6">
    <name type="scientific">Cupriavidus malaysiensis</name>
    <dbReference type="NCBI Taxonomy" id="367825"/>
    <lineage>
        <taxon>Bacteria</taxon>
        <taxon>Pseudomonadati</taxon>
        <taxon>Pseudomonadota</taxon>
        <taxon>Betaproteobacteria</taxon>
        <taxon>Burkholderiales</taxon>
        <taxon>Burkholderiaceae</taxon>
        <taxon>Cupriavidus</taxon>
    </lineage>
</organism>
<sequence>MSSVNKVILCGKLGADPEIRYRPTGEPVATMRVATSERWTNADGERKEHTEWHTVIEFRKSTIEKYIVPYLKKGLEVYVEGRNRTRSYDKDGIKRYTTEIIASDVQLNGNRPDAGKSDSNTPNDPGGDLPPGDLPPADLPPASDDKPFA</sequence>
<keyword evidence="1 2" id="KW-0238">DNA-binding</keyword>
<evidence type="ECO:0000256" key="3">
    <source>
        <dbReference type="RuleBase" id="RU000524"/>
    </source>
</evidence>
<protein>
    <recommendedName>
        <fullName evidence="2 3">Single-stranded DNA-binding protein</fullName>
        <shortName evidence="2">SSB</shortName>
    </recommendedName>
</protein>
<dbReference type="HAMAP" id="MF_00984">
    <property type="entry name" value="SSB"/>
    <property type="match status" value="1"/>
</dbReference>
<evidence type="ECO:0000256" key="2">
    <source>
        <dbReference type="HAMAP-Rule" id="MF_00984"/>
    </source>
</evidence>
<dbReference type="InterPro" id="IPR000424">
    <property type="entry name" value="Primosome_PriB/ssb"/>
</dbReference>
<accession>A0ABN4TYZ8</accession>
<keyword evidence="6" id="KW-1185">Reference proteome</keyword>
<evidence type="ECO:0000256" key="4">
    <source>
        <dbReference type="SAM" id="MobiDB-lite"/>
    </source>
</evidence>
<geneLocation type="plasmid" evidence="5 6">
    <name>unnamed1</name>
</geneLocation>
<keyword evidence="5" id="KW-0614">Plasmid</keyword>
<comment type="caution">
    <text evidence="2">Lacks conserved residue(s) required for the propagation of feature annotation.</text>
</comment>
<dbReference type="SUPFAM" id="SSF50249">
    <property type="entry name" value="Nucleic acid-binding proteins"/>
    <property type="match status" value="1"/>
</dbReference>
<dbReference type="PROSITE" id="PS50935">
    <property type="entry name" value="SSB"/>
    <property type="match status" value="1"/>
</dbReference>
<feature type="compositionally biased region" description="Low complexity" evidence="4">
    <location>
        <begin position="122"/>
        <end position="131"/>
    </location>
</feature>
<dbReference type="PANTHER" id="PTHR10302:SF0">
    <property type="entry name" value="SINGLE-STRANDED DNA-BINDING PROTEIN, MITOCHONDRIAL"/>
    <property type="match status" value="1"/>
</dbReference>
<evidence type="ECO:0000313" key="5">
    <source>
        <dbReference type="EMBL" id="AOZ11180.1"/>
    </source>
</evidence>
<dbReference type="InterPro" id="IPR011344">
    <property type="entry name" value="ssDNA-bd"/>
</dbReference>
<reference evidence="5 6" key="1">
    <citation type="submission" date="2016-10" db="EMBL/GenBank/DDBJ databases">
        <title>Complete genome sequences of three Cupriavidus strains isolated from various Malaysian environments.</title>
        <authorList>
            <person name="Abdullah A.A.-A."/>
            <person name="Shafie N.A.H."/>
            <person name="Lau N.S."/>
        </authorList>
    </citation>
    <scope>NUCLEOTIDE SEQUENCE [LARGE SCALE GENOMIC DNA]</scope>
    <source>
        <strain evidence="5 6">USMAA1020</strain>
        <plasmid evidence="5 6">unnamed1</plasmid>
    </source>
</reference>
<dbReference type="InterPro" id="IPR012340">
    <property type="entry name" value="NA-bd_OB-fold"/>
</dbReference>
<dbReference type="CDD" id="cd04496">
    <property type="entry name" value="SSB_OBF"/>
    <property type="match status" value="1"/>
</dbReference>